<feature type="chain" id="PRO_5029719952" description="Glycoside hydrolase family 2 catalytic domain-containing protein" evidence="1">
    <location>
        <begin position="20"/>
        <end position="534"/>
    </location>
</feature>
<dbReference type="InterPro" id="IPR006103">
    <property type="entry name" value="Glyco_hydro_2_cat"/>
</dbReference>
<reference evidence="3" key="1">
    <citation type="submission" date="2021-01" db="UniProtKB">
        <authorList>
            <consortium name="EnsemblMetazoa"/>
        </authorList>
    </citation>
    <scope>IDENTIFICATION</scope>
</reference>
<dbReference type="Gene3D" id="3.20.20.80">
    <property type="entry name" value="Glycosidases"/>
    <property type="match status" value="1"/>
</dbReference>
<evidence type="ECO:0000256" key="1">
    <source>
        <dbReference type="SAM" id="SignalP"/>
    </source>
</evidence>
<proteinExistence type="predicted"/>
<dbReference type="GO" id="GO:0005975">
    <property type="term" value="P:carbohydrate metabolic process"/>
    <property type="evidence" value="ECO:0007669"/>
    <property type="project" value="InterPro"/>
</dbReference>
<feature type="domain" description="Glycoside hydrolase family 2 catalytic" evidence="2">
    <location>
        <begin position="324"/>
        <end position="439"/>
    </location>
</feature>
<organism evidence="3 4">
    <name type="scientific">Clytia hemisphaerica</name>
    <dbReference type="NCBI Taxonomy" id="252671"/>
    <lineage>
        <taxon>Eukaryota</taxon>
        <taxon>Metazoa</taxon>
        <taxon>Cnidaria</taxon>
        <taxon>Hydrozoa</taxon>
        <taxon>Hydroidolina</taxon>
        <taxon>Leptothecata</taxon>
        <taxon>Obeliida</taxon>
        <taxon>Clytiidae</taxon>
        <taxon>Clytia</taxon>
    </lineage>
</organism>
<dbReference type="OrthoDB" id="421038at2759"/>
<dbReference type="Pfam" id="PF02836">
    <property type="entry name" value="Glyco_hydro_2_C"/>
    <property type="match status" value="1"/>
</dbReference>
<protein>
    <recommendedName>
        <fullName evidence="2">Glycoside hydrolase family 2 catalytic domain-containing protein</fullName>
    </recommendedName>
</protein>
<evidence type="ECO:0000313" key="3">
    <source>
        <dbReference type="EnsemblMetazoa" id="CLYHEMP025542.1"/>
    </source>
</evidence>
<dbReference type="GO" id="GO:0004553">
    <property type="term" value="F:hydrolase activity, hydrolyzing O-glycosyl compounds"/>
    <property type="evidence" value="ECO:0007669"/>
    <property type="project" value="InterPro"/>
</dbReference>
<dbReference type="EnsemblMetazoa" id="CLYHEMT025542.1">
    <property type="protein sequence ID" value="CLYHEMP025542.1"/>
    <property type="gene ID" value="CLYHEMG025542"/>
</dbReference>
<dbReference type="Proteomes" id="UP000594262">
    <property type="component" value="Unplaced"/>
</dbReference>
<name>A0A7M6DRN4_9CNID</name>
<evidence type="ECO:0000313" key="4">
    <source>
        <dbReference type="Proteomes" id="UP000594262"/>
    </source>
</evidence>
<dbReference type="InterPro" id="IPR017853">
    <property type="entry name" value="GH"/>
</dbReference>
<feature type="signal peptide" evidence="1">
    <location>
        <begin position="1"/>
        <end position="19"/>
    </location>
</feature>
<sequence length="534" mass="59650">MKLLWILMFLCGGSNTISAGIPNACRHHLDWAFHTGKTTSPQEYTGMQKKCGVTLQQANYQDFQRLFKCENIHKQYCNDQGLTFPTTCSAPPCDKCTVNVNTVPPACKHHIDWAFNIGKVSNPQWYQDMPAICGISSNKATVEDFQRYFKCKNLVANDCQKLQYPPTCSKPPCNVCLDRKCCAKESEDVYNPSVCPGEARPVGCCIGLQSTFVPGPNNHVCKRKPDPKPCTGKICISGRNIMVNGQIFYMKGVNWNPVPKGRTHPPRDQDFLHYAKIDAPKMKEAGINVIRSYPTITSSQVLDIFHNNGILVVNPLNPLDSTSNIQRTVNSLKGHITILMWALGNEWNYNSCYSNIGFRGCAQKIREASKAIKAVDNEHPVTSIYGELPDKNLVDSFPDVDAWGLNVYSGKSFGSRFMRWSGISTKPMYMAEYGADSWNARINAVDEDSQAVATKALLGEIKAQSTRQGGPCTGGIIFEWADEWWKSGSPWTHDKGGIAPGGGPYPDKTFNEEYWGLMTIDRIPRKAFYEYKNN</sequence>
<dbReference type="SUPFAM" id="SSF51445">
    <property type="entry name" value="(Trans)glycosidases"/>
    <property type="match status" value="1"/>
</dbReference>
<keyword evidence="1" id="KW-0732">Signal</keyword>
<keyword evidence="4" id="KW-1185">Reference proteome</keyword>
<evidence type="ECO:0000259" key="2">
    <source>
        <dbReference type="Pfam" id="PF02836"/>
    </source>
</evidence>
<dbReference type="AlphaFoldDB" id="A0A7M6DRN4"/>
<accession>A0A7M6DRN4</accession>